<reference evidence="2" key="2">
    <citation type="submission" date="2023-05" db="EMBL/GenBank/DDBJ databases">
        <authorList>
            <consortium name="Lawrence Berkeley National Laboratory"/>
            <person name="Steindorff A."/>
            <person name="Hensen N."/>
            <person name="Bonometti L."/>
            <person name="Westerberg I."/>
            <person name="Brannstrom I.O."/>
            <person name="Guillou S."/>
            <person name="Cros-Aarteil S."/>
            <person name="Calhoun S."/>
            <person name="Haridas S."/>
            <person name="Kuo A."/>
            <person name="Mondo S."/>
            <person name="Pangilinan J."/>
            <person name="Riley R."/>
            <person name="Labutti K."/>
            <person name="Andreopoulos B."/>
            <person name="Lipzen A."/>
            <person name="Chen C."/>
            <person name="Yanf M."/>
            <person name="Daum C."/>
            <person name="Ng V."/>
            <person name="Clum A."/>
            <person name="Ohm R."/>
            <person name="Martin F."/>
            <person name="Silar P."/>
            <person name="Natvig D."/>
            <person name="Lalanne C."/>
            <person name="Gautier V."/>
            <person name="Ament-Velasquez S.L."/>
            <person name="Kruys A."/>
            <person name="Hutchinson M.I."/>
            <person name="Powell A.J."/>
            <person name="Barry K."/>
            <person name="Miller A.N."/>
            <person name="Grigoriev I.V."/>
            <person name="Debuchy R."/>
            <person name="Gladieux P."/>
            <person name="Thoren M.H."/>
            <person name="Johannesson H."/>
        </authorList>
    </citation>
    <scope>NUCLEOTIDE SEQUENCE</scope>
    <source>
        <strain evidence="2">PSN293</strain>
    </source>
</reference>
<protein>
    <submittedName>
        <fullName evidence="2">Uncharacterized protein</fullName>
    </submittedName>
</protein>
<comment type="caution">
    <text evidence="2">The sequence shown here is derived from an EMBL/GenBank/DDBJ whole genome shotgun (WGS) entry which is preliminary data.</text>
</comment>
<sequence>MAKTTLSASQLVVLAYRRPGTHAEHRARGHILPGKATIRIQFQWMKWRQREIGKKKPATPLGQTKASVEAAFRPYCGENSPSDGRPIIAMSQPGPS</sequence>
<name>A0AAN7B3N4_9PEZI</name>
<accession>A0AAN7B3N4</accession>
<dbReference type="Proteomes" id="UP001301769">
    <property type="component" value="Unassembled WGS sequence"/>
</dbReference>
<keyword evidence="3" id="KW-1185">Reference proteome</keyword>
<proteinExistence type="predicted"/>
<organism evidence="2 3">
    <name type="scientific">Rhypophila decipiens</name>
    <dbReference type="NCBI Taxonomy" id="261697"/>
    <lineage>
        <taxon>Eukaryota</taxon>
        <taxon>Fungi</taxon>
        <taxon>Dikarya</taxon>
        <taxon>Ascomycota</taxon>
        <taxon>Pezizomycotina</taxon>
        <taxon>Sordariomycetes</taxon>
        <taxon>Sordariomycetidae</taxon>
        <taxon>Sordariales</taxon>
        <taxon>Naviculisporaceae</taxon>
        <taxon>Rhypophila</taxon>
    </lineage>
</organism>
<dbReference type="EMBL" id="MU858228">
    <property type="protein sequence ID" value="KAK4208792.1"/>
    <property type="molecule type" value="Genomic_DNA"/>
</dbReference>
<dbReference type="AlphaFoldDB" id="A0AAN7B3N4"/>
<gene>
    <name evidence="2" type="ORF">QBC37DRAFT_378698</name>
</gene>
<evidence type="ECO:0000313" key="2">
    <source>
        <dbReference type="EMBL" id="KAK4208792.1"/>
    </source>
</evidence>
<feature type="region of interest" description="Disordered" evidence="1">
    <location>
        <begin position="72"/>
        <end position="96"/>
    </location>
</feature>
<reference evidence="2" key="1">
    <citation type="journal article" date="2023" name="Mol. Phylogenet. Evol.">
        <title>Genome-scale phylogeny and comparative genomics of the fungal order Sordariales.</title>
        <authorList>
            <person name="Hensen N."/>
            <person name="Bonometti L."/>
            <person name="Westerberg I."/>
            <person name="Brannstrom I.O."/>
            <person name="Guillou S."/>
            <person name="Cros-Aarteil S."/>
            <person name="Calhoun S."/>
            <person name="Haridas S."/>
            <person name="Kuo A."/>
            <person name="Mondo S."/>
            <person name="Pangilinan J."/>
            <person name="Riley R."/>
            <person name="LaButti K."/>
            <person name="Andreopoulos B."/>
            <person name="Lipzen A."/>
            <person name="Chen C."/>
            <person name="Yan M."/>
            <person name="Daum C."/>
            <person name="Ng V."/>
            <person name="Clum A."/>
            <person name="Steindorff A."/>
            <person name="Ohm R.A."/>
            <person name="Martin F."/>
            <person name="Silar P."/>
            <person name="Natvig D.O."/>
            <person name="Lalanne C."/>
            <person name="Gautier V."/>
            <person name="Ament-Velasquez S.L."/>
            <person name="Kruys A."/>
            <person name="Hutchinson M.I."/>
            <person name="Powell A.J."/>
            <person name="Barry K."/>
            <person name="Miller A.N."/>
            <person name="Grigoriev I.V."/>
            <person name="Debuchy R."/>
            <person name="Gladieux P."/>
            <person name="Hiltunen Thoren M."/>
            <person name="Johannesson H."/>
        </authorList>
    </citation>
    <scope>NUCLEOTIDE SEQUENCE</scope>
    <source>
        <strain evidence="2">PSN293</strain>
    </source>
</reference>
<evidence type="ECO:0000256" key="1">
    <source>
        <dbReference type="SAM" id="MobiDB-lite"/>
    </source>
</evidence>
<evidence type="ECO:0000313" key="3">
    <source>
        <dbReference type="Proteomes" id="UP001301769"/>
    </source>
</evidence>